<evidence type="ECO:0000313" key="8">
    <source>
        <dbReference type="Proteomes" id="UP000243459"/>
    </source>
</evidence>
<sequence>NDVITCRTTNAKGEGVWKELYLRPTPSVRRILVAATGIHFFEHATGIEAVVLYSPRIFHMAGVTTKKKLLLATVGVGATKTSFILVASLLLDKLGRRPLLLTSLFGMFVSLSGLGLGLTMVAHNHKW</sequence>
<evidence type="ECO:0000256" key="4">
    <source>
        <dbReference type="ARBA" id="ARBA00022989"/>
    </source>
</evidence>
<evidence type="ECO:0000256" key="5">
    <source>
        <dbReference type="ARBA" id="ARBA00023136"/>
    </source>
</evidence>
<dbReference type="PANTHER" id="PTHR48020:SF49">
    <property type="entry name" value="SUGAR TRANSPORTER"/>
    <property type="match status" value="1"/>
</dbReference>
<feature type="transmembrane region" description="Helical" evidence="6">
    <location>
        <begin position="103"/>
        <end position="122"/>
    </location>
</feature>
<evidence type="ECO:0000313" key="7">
    <source>
        <dbReference type="EMBL" id="ONK76306.1"/>
    </source>
</evidence>
<keyword evidence="3 6" id="KW-0812">Transmembrane</keyword>
<feature type="transmembrane region" description="Helical" evidence="6">
    <location>
        <begin position="69"/>
        <end position="91"/>
    </location>
</feature>
<proteinExistence type="predicted"/>
<dbReference type="EMBL" id="CM007383">
    <property type="protein sequence ID" value="ONK76306.1"/>
    <property type="molecule type" value="Genomic_DNA"/>
</dbReference>
<accession>A0A5P1FD20</accession>
<evidence type="ECO:0000256" key="1">
    <source>
        <dbReference type="ARBA" id="ARBA00004370"/>
    </source>
</evidence>
<evidence type="ECO:0000256" key="2">
    <source>
        <dbReference type="ARBA" id="ARBA00022448"/>
    </source>
</evidence>
<dbReference type="SUPFAM" id="SSF103473">
    <property type="entry name" value="MFS general substrate transporter"/>
    <property type="match status" value="1"/>
</dbReference>
<dbReference type="InterPro" id="IPR050814">
    <property type="entry name" value="Myo-inositol_Transporter"/>
</dbReference>
<dbReference type="PANTHER" id="PTHR48020">
    <property type="entry name" value="PROTON MYO-INOSITOL COTRANSPORTER"/>
    <property type="match status" value="1"/>
</dbReference>
<comment type="subcellular location">
    <subcellularLocation>
        <location evidence="1">Membrane</location>
    </subcellularLocation>
</comment>
<dbReference type="Gramene" id="ONK76306">
    <property type="protein sequence ID" value="ONK76306"/>
    <property type="gene ID" value="A4U43_C03F26220"/>
</dbReference>
<keyword evidence="4 6" id="KW-1133">Transmembrane helix</keyword>
<keyword evidence="2" id="KW-0813">Transport</keyword>
<keyword evidence="5 6" id="KW-0472">Membrane</keyword>
<feature type="non-terminal residue" evidence="7">
    <location>
        <position position="127"/>
    </location>
</feature>
<dbReference type="Gene3D" id="1.20.1250.20">
    <property type="entry name" value="MFS general substrate transporter like domains"/>
    <property type="match status" value="1"/>
</dbReference>
<dbReference type="InterPro" id="IPR005828">
    <property type="entry name" value="MFS_sugar_transport-like"/>
</dbReference>
<reference evidence="8" key="1">
    <citation type="journal article" date="2017" name="Nat. Commun.">
        <title>The asparagus genome sheds light on the origin and evolution of a young Y chromosome.</title>
        <authorList>
            <person name="Harkess A."/>
            <person name="Zhou J."/>
            <person name="Xu C."/>
            <person name="Bowers J.E."/>
            <person name="Van der Hulst R."/>
            <person name="Ayyampalayam S."/>
            <person name="Mercati F."/>
            <person name="Riccardi P."/>
            <person name="McKain M.R."/>
            <person name="Kakrana A."/>
            <person name="Tang H."/>
            <person name="Ray J."/>
            <person name="Groenendijk J."/>
            <person name="Arikit S."/>
            <person name="Mathioni S.M."/>
            <person name="Nakano M."/>
            <person name="Shan H."/>
            <person name="Telgmann-Rauber A."/>
            <person name="Kanno A."/>
            <person name="Yue Z."/>
            <person name="Chen H."/>
            <person name="Li W."/>
            <person name="Chen Y."/>
            <person name="Xu X."/>
            <person name="Zhang Y."/>
            <person name="Luo S."/>
            <person name="Chen H."/>
            <person name="Gao J."/>
            <person name="Mao Z."/>
            <person name="Pires J.C."/>
            <person name="Luo M."/>
            <person name="Kudrna D."/>
            <person name="Wing R.A."/>
            <person name="Meyers B.C."/>
            <person name="Yi K."/>
            <person name="Kong H."/>
            <person name="Lavrijsen P."/>
            <person name="Sunseri F."/>
            <person name="Falavigna A."/>
            <person name="Ye Y."/>
            <person name="Leebens-Mack J.H."/>
            <person name="Chen G."/>
        </authorList>
    </citation>
    <scope>NUCLEOTIDE SEQUENCE [LARGE SCALE GENOMIC DNA]</scope>
    <source>
        <strain evidence="8">cv. DH0086</strain>
    </source>
</reference>
<evidence type="ECO:0000256" key="6">
    <source>
        <dbReference type="SAM" id="Phobius"/>
    </source>
</evidence>
<gene>
    <name evidence="7" type="ORF">A4U43_C03F26220</name>
</gene>
<evidence type="ECO:0000256" key="3">
    <source>
        <dbReference type="ARBA" id="ARBA00022692"/>
    </source>
</evidence>
<name>A0A5P1FD20_ASPOF</name>
<evidence type="ECO:0008006" key="9">
    <source>
        <dbReference type="Google" id="ProtNLM"/>
    </source>
</evidence>
<dbReference type="InterPro" id="IPR036259">
    <property type="entry name" value="MFS_trans_sf"/>
</dbReference>
<organism evidence="7 8">
    <name type="scientific">Asparagus officinalis</name>
    <name type="common">Garden asparagus</name>
    <dbReference type="NCBI Taxonomy" id="4686"/>
    <lineage>
        <taxon>Eukaryota</taxon>
        <taxon>Viridiplantae</taxon>
        <taxon>Streptophyta</taxon>
        <taxon>Embryophyta</taxon>
        <taxon>Tracheophyta</taxon>
        <taxon>Spermatophyta</taxon>
        <taxon>Magnoliopsida</taxon>
        <taxon>Liliopsida</taxon>
        <taxon>Asparagales</taxon>
        <taxon>Asparagaceae</taxon>
        <taxon>Asparagoideae</taxon>
        <taxon>Asparagus</taxon>
    </lineage>
</organism>
<dbReference type="Proteomes" id="UP000243459">
    <property type="component" value="Chromosome 3"/>
</dbReference>
<dbReference type="GO" id="GO:0022857">
    <property type="term" value="F:transmembrane transporter activity"/>
    <property type="evidence" value="ECO:0007669"/>
    <property type="project" value="InterPro"/>
</dbReference>
<protein>
    <recommendedName>
        <fullName evidence="9">Major facilitator superfamily (MFS) profile domain-containing protein</fullName>
    </recommendedName>
</protein>
<dbReference type="Pfam" id="PF00083">
    <property type="entry name" value="Sugar_tr"/>
    <property type="match status" value="1"/>
</dbReference>
<feature type="non-terminal residue" evidence="7">
    <location>
        <position position="1"/>
    </location>
</feature>
<dbReference type="AlphaFoldDB" id="A0A5P1FD20"/>
<keyword evidence="8" id="KW-1185">Reference proteome</keyword>
<dbReference type="GO" id="GO:0016020">
    <property type="term" value="C:membrane"/>
    <property type="evidence" value="ECO:0007669"/>
    <property type="project" value="UniProtKB-SubCell"/>
</dbReference>